<reference evidence="1 2" key="2">
    <citation type="journal article" date="2012" name="Nucleic Acids Res.">
        <title>Massive gene acquisitions in Mycobacterium indicus pranii provide a perspective on mycobacterial evolution.</title>
        <authorList>
            <person name="Saini V."/>
            <person name="Raghuvanshi S."/>
            <person name="Khurana J.P."/>
            <person name="Ahmed N."/>
            <person name="Hasnain S.E."/>
            <person name="Tyagi A.K."/>
            <person name="Tyagi A.K."/>
        </authorList>
    </citation>
    <scope>NUCLEOTIDE SEQUENCE [LARGE SCALE GENOMIC DNA]</scope>
    <source>
        <strain evidence="2">DSM 45239 / MTCC 9506</strain>
    </source>
</reference>
<dbReference type="AlphaFoldDB" id="J9W7X2"/>
<gene>
    <name evidence="1" type="ORF">MIP_01796</name>
</gene>
<evidence type="ECO:0000313" key="1">
    <source>
        <dbReference type="EMBL" id="AFS13234.1"/>
    </source>
</evidence>
<proteinExistence type="predicted"/>
<protein>
    <submittedName>
        <fullName evidence="1">Threonyl-tRNA synthetase</fullName>
    </submittedName>
</protein>
<keyword evidence="1" id="KW-0030">Aminoacyl-tRNA synthetase</keyword>
<sequence>MVVTRCARLRRAGDHHWVDGGDPLRPAAPRWRSPLGSMVVTRCARLRRAGDHHWGRWW</sequence>
<evidence type="ECO:0000313" key="2">
    <source>
        <dbReference type="Proteomes" id="UP000007329"/>
    </source>
</evidence>
<dbReference type="GO" id="GO:0004812">
    <property type="term" value="F:aminoacyl-tRNA ligase activity"/>
    <property type="evidence" value="ECO:0007669"/>
    <property type="project" value="UniProtKB-KW"/>
</dbReference>
<dbReference type="PATRIC" id="fig|1232724.3.peg.1260"/>
<dbReference type="KEGG" id="mid:MIP_01796"/>
<name>J9W7X2_MYCIP</name>
<keyword evidence="1" id="KW-0436">Ligase</keyword>
<dbReference type="EMBL" id="CP002275">
    <property type="protein sequence ID" value="AFS13234.1"/>
    <property type="molecule type" value="Genomic_DNA"/>
</dbReference>
<dbReference type="Proteomes" id="UP000007329">
    <property type="component" value="Chromosome"/>
</dbReference>
<organism evidence="1 2">
    <name type="scientific">Mycobacterium indicus pranii (strain DSM 45239 / MTCC 9506)</name>
    <dbReference type="NCBI Taxonomy" id="1232724"/>
    <lineage>
        <taxon>Bacteria</taxon>
        <taxon>Bacillati</taxon>
        <taxon>Actinomycetota</taxon>
        <taxon>Actinomycetes</taxon>
        <taxon>Mycobacteriales</taxon>
        <taxon>Mycobacteriaceae</taxon>
        <taxon>Mycobacterium</taxon>
        <taxon>Mycobacterium avium complex (MAC)</taxon>
    </lineage>
</organism>
<dbReference type="HOGENOM" id="CLU_3045626_0_0_11"/>
<reference evidence="1 2" key="1">
    <citation type="journal article" date="2007" name="PLoS ONE">
        <title>Molecular analysis of a leprosy immunotherapeutic bacillus provides insights into Mycobacterium evolution.</title>
        <authorList>
            <person name="Ahmed N."/>
            <person name="Saini V."/>
            <person name="Raghuvanshi S."/>
            <person name="Khurana J.P."/>
            <person name="Tyagi A.K."/>
            <person name="Tyagi A.K."/>
            <person name="Hasnain S.E."/>
        </authorList>
    </citation>
    <scope>NUCLEOTIDE SEQUENCE [LARGE SCALE GENOMIC DNA]</scope>
    <source>
        <strain evidence="1">MTCC 9506</strain>
    </source>
</reference>
<accession>J9W7X2</accession>